<dbReference type="Proteomes" id="UP000008022">
    <property type="component" value="Unassembled WGS sequence"/>
</dbReference>
<name>A0A0E0N7X6_ORYRU</name>
<feature type="compositionally biased region" description="Basic and acidic residues" evidence="1">
    <location>
        <begin position="122"/>
        <end position="138"/>
    </location>
</feature>
<dbReference type="EnsemblPlants" id="ORUFI01G48160.1">
    <property type="protein sequence ID" value="ORUFI01G48160.1"/>
    <property type="gene ID" value="ORUFI01G48160"/>
</dbReference>
<evidence type="ECO:0000313" key="3">
    <source>
        <dbReference type="Proteomes" id="UP000008022"/>
    </source>
</evidence>
<feature type="region of interest" description="Disordered" evidence="1">
    <location>
        <begin position="70"/>
        <end position="184"/>
    </location>
</feature>
<feature type="compositionally biased region" description="Polar residues" evidence="1">
    <location>
        <begin position="74"/>
        <end position="87"/>
    </location>
</feature>
<dbReference type="AlphaFoldDB" id="A0A0E0N7X6"/>
<reference evidence="3" key="1">
    <citation type="submission" date="2013-06" db="EMBL/GenBank/DDBJ databases">
        <authorList>
            <person name="Zhao Q."/>
        </authorList>
    </citation>
    <scope>NUCLEOTIDE SEQUENCE</scope>
    <source>
        <strain evidence="3">cv. W1943</strain>
    </source>
</reference>
<accession>A0A0E0N7X6</accession>
<dbReference type="HOGENOM" id="CLU_1470462_0_0_1"/>
<sequence>MTSHRVDGLTWRSSVATYLHFAPSPLLLPSVRSNGSIGEPGRLAAGSTVAVGGRWAAGAAAVGSVAAGCGRSGNGQSSGCRGRQPNQERGGGDAATAVDGCSGEARRRPKMGPRRLQTGGEETSRGEGRGARQERRSGDAAVATTQEKGRAAMTVAQGRAKRTGEHGGSNVATAWLGEGRPWSK</sequence>
<evidence type="ECO:0000313" key="2">
    <source>
        <dbReference type="EnsemblPlants" id="ORUFI01G48160.1"/>
    </source>
</evidence>
<protein>
    <submittedName>
        <fullName evidence="2">Uncharacterized protein</fullName>
    </submittedName>
</protein>
<keyword evidence="3" id="KW-1185">Reference proteome</keyword>
<reference evidence="2" key="2">
    <citation type="submission" date="2015-06" db="UniProtKB">
        <authorList>
            <consortium name="EnsemblPlants"/>
        </authorList>
    </citation>
    <scope>IDENTIFICATION</scope>
</reference>
<evidence type="ECO:0000256" key="1">
    <source>
        <dbReference type="SAM" id="MobiDB-lite"/>
    </source>
</evidence>
<proteinExistence type="predicted"/>
<dbReference type="Gramene" id="ORUFI01G48160.1">
    <property type="protein sequence ID" value="ORUFI01G48160.1"/>
    <property type="gene ID" value="ORUFI01G48160"/>
</dbReference>
<organism evidence="2 3">
    <name type="scientific">Oryza rufipogon</name>
    <name type="common">Brownbeard rice</name>
    <name type="synonym">Asian wild rice</name>
    <dbReference type="NCBI Taxonomy" id="4529"/>
    <lineage>
        <taxon>Eukaryota</taxon>
        <taxon>Viridiplantae</taxon>
        <taxon>Streptophyta</taxon>
        <taxon>Embryophyta</taxon>
        <taxon>Tracheophyta</taxon>
        <taxon>Spermatophyta</taxon>
        <taxon>Magnoliopsida</taxon>
        <taxon>Liliopsida</taxon>
        <taxon>Poales</taxon>
        <taxon>Poaceae</taxon>
        <taxon>BOP clade</taxon>
        <taxon>Oryzoideae</taxon>
        <taxon>Oryzeae</taxon>
        <taxon>Oryzinae</taxon>
        <taxon>Oryza</taxon>
    </lineage>
</organism>